<dbReference type="Proteomes" id="UP000257089">
    <property type="component" value="Chromosome"/>
</dbReference>
<gene>
    <name evidence="1" type="primary">dnaG</name>
    <name evidence="1" type="ORF">DEQ67_011680</name>
</gene>
<keyword evidence="1" id="KW-0548">Nucleotidyltransferase</keyword>
<reference evidence="1" key="1">
    <citation type="submission" date="2023-10" db="EMBL/GenBank/DDBJ databases">
        <title>A new archaeal virus that suppresses the transcription of host immunity genes.</title>
        <authorList>
            <person name="Turgeman-Grott I."/>
            <person name="Golan N."/>
            <person name="Neri U."/>
            <person name="Naki D."/>
            <person name="Altman N."/>
            <person name="Eizenshtein K."/>
            <person name="Choudhary D."/>
            <person name="Levi R."/>
            <person name="Himani H."/>
            <person name="Reshef L."/>
            <person name="Papke T.R."/>
            <person name="Gophna U."/>
        </authorList>
    </citation>
    <scope>NUCLEOTIDE SEQUENCE</scope>
    <source>
        <strain evidence="1">Atlit-48N</strain>
    </source>
</reference>
<evidence type="ECO:0000313" key="2">
    <source>
        <dbReference type="Proteomes" id="UP000257089"/>
    </source>
</evidence>
<keyword evidence="1" id="KW-0808">Transferase</keyword>
<name>A0ACD5HTS8_9EURY</name>
<organism evidence="1 2">
    <name type="scientific">Haloferax sp. Atlit-48N</name>
    <dbReference type="NCBI Taxonomy" id="2077198"/>
    <lineage>
        <taxon>Archaea</taxon>
        <taxon>Methanobacteriati</taxon>
        <taxon>Methanobacteriota</taxon>
        <taxon>Stenosarchaea group</taxon>
        <taxon>Halobacteria</taxon>
        <taxon>Halobacteriales</taxon>
        <taxon>Haloferacaceae</taxon>
        <taxon>Haloferax</taxon>
    </lineage>
</organism>
<evidence type="ECO:0000313" key="1">
    <source>
        <dbReference type="EMBL" id="XRJ19161.1"/>
    </source>
</evidence>
<dbReference type="EMBL" id="CP137689">
    <property type="protein sequence ID" value="XRJ19161.1"/>
    <property type="molecule type" value="Genomic_DNA"/>
</dbReference>
<proteinExistence type="predicted"/>
<accession>A0ACD5HTS8</accession>
<sequence length="472" mass="49336">MDDTSKYLIHASISADGVVERSDVVGAVFGQTEGLLGDELDLRDLQQSSKVGRIDVQIDSENGHSFGQMTIASSLDKAETAILAASLETLTRVGPCQAVIEVTNIEDVREAKRRMVVERAKELLAESFDDTVMSSTEILEAVKESVRVEDITEYQGLPAGPRVADSDAIIVVEGRADVLTLLRYGIKNAVAVEGTNVPDAVAGLTQERTVTAFLDGDRGGELILRELSQVGDVDYVAFAPDGRSVEDLDRASVVRALRNKVALSSLPDDGDGDFRAAVAAANGTGAGEAPTDPHTESPTTEASSTPPADGPINGSADAVTDTTAEGGNGGTVAVERPADAASENAAADGDAADAEVFTESEVDAVTEAVDPADERPSLTDHVQAVIADESGMARLLNDGLDIDDEVAVEKVYDTVEYADPAPAIVVVDGEASQKLVDIAAQRGVGHVVARSAGEYVKKPVSVRVRTADQLLD</sequence>
<protein>
    <submittedName>
        <fullName evidence="1">DNA primase DnaG</fullName>
        <ecNumber evidence="1">2.7.7.-</ecNumber>
    </submittedName>
</protein>
<dbReference type="EC" id="2.7.7.-" evidence="1"/>